<keyword evidence="1" id="KW-0732">Signal</keyword>
<reference evidence="2 3" key="1">
    <citation type="journal article" date="2015" name="Sci. Rep.">
        <title>The power of single molecule real-time sequencing technology in the de novo assembly of a eukaryotic genome.</title>
        <authorList>
            <person name="Sakai H."/>
            <person name="Naito K."/>
            <person name="Ogiso-Tanaka E."/>
            <person name="Takahashi Y."/>
            <person name="Iseki K."/>
            <person name="Muto C."/>
            <person name="Satou K."/>
            <person name="Teruya K."/>
            <person name="Shiroma A."/>
            <person name="Shimoji M."/>
            <person name="Hirano T."/>
            <person name="Itoh T."/>
            <person name="Kaga A."/>
            <person name="Tomooka N."/>
        </authorList>
    </citation>
    <scope>NUCLEOTIDE SEQUENCE [LARGE SCALE GENOMIC DNA]</scope>
    <source>
        <strain evidence="3">cv. Shumari</strain>
    </source>
</reference>
<dbReference type="Proteomes" id="UP000291084">
    <property type="component" value="Chromosome 5"/>
</dbReference>
<dbReference type="AlphaFoldDB" id="A0A0S3S885"/>
<evidence type="ECO:0000256" key="1">
    <source>
        <dbReference type="SAM" id="SignalP"/>
    </source>
</evidence>
<sequence>MFLCLDRASCNFGGVSLVRILLVLGQVREVSCFGVSEFDNLMLCMLMDLIGVYDCFKLNDWFMIFEFVCVWVC</sequence>
<feature type="non-terminal residue" evidence="2">
    <location>
        <position position="73"/>
    </location>
</feature>
<name>A0A0S3S885_PHAAN</name>
<gene>
    <name evidence="2" type="primary">Vigan.05G273500</name>
    <name evidence="2" type="ORF">VIGAN_05273500</name>
</gene>
<keyword evidence="3" id="KW-1185">Reference proteome</keyword>
<accession>A0A0S3S885</accession>
<evidence type="ECO:0000313" key="2">
    <source>
        <dbReference type="EMBL" id="BAT89055.1"/>
    </source>
</evidence>
<evidence type="ECO:0000313" key="3">
    <source>
        <dbReference type="Proteomes" id="UP000291084"/>
    </source>
</evidence>
<feature type="signal peptide" evidence="1">
    <location>
        <begin position="1"/>
        <end position="32"/>
    </location>
</feature>
<dbReference type="EMBL" id="AP015038">
    <property type="protein sequence ID" value="BAT89055.1"/>
    <property type="molecule type" value="Genomic_DNA"/>
</dbReference>
<proteinExistence type="predicted"/>
<organism evidence="2 3">
    <name type="scientific">Vigna angularis var. angularis</name>
    <dbReference type="NCBI Taxonomy" id="157739"/>
    <lineage>
        <taxon>Eukaryota</taxon>
        <taxon>Viridiplantae</taxon>
        <taxon>Streptophyta</taxon>
        <taxon>Embryophyta</taxon>
        <taxon>Tracheophyta</taxon>
        <taxon>Spermatophyta</taxon>
        <taxon>Magnoliopsida</taxon>
        <taxon>eudicotyledons</taxon>
        <taxon>Gunneridae</taxon>
        <taxon>Pentapetalae</taxon>
        <taxon>rosids</taxon>
        <taxon>fabids</taxon>
        <taxon>Fabales</taxon>
        <taxon>Fabaceae</taxon>
        <taxon>Papilionoideae</taxon>
        <taxon>50 kb inversion clade</taxon>
        <taxon>NPAAA clade</taxon>
        <taxon>indigoferoid/millettioid clade</taxon>
        <taxon>Phaseoleae</taxon>
        <taxon>Vigna</taxon>
    </lineage>
</organism>
<protein>
    <submittedName>
        <fullName evidence="2">Uncharacterized protein</fullName>
    </submittedName>
</protein>
<feature type="chain" id="PRO_5006617917" evidence="1">
    <location>
        <begin position="33"/>
        <end position="73"/>
    </location>
</feature>